<keyword evidence="2" id="KW-1185">Reference proteome</keyword>
<sequence>MTEFNQALQSYIDTFLGRVTRDDREGASRRMELTGYYRTIADSSIAPAVVHDEKLLIEDVQKKLVASTQSAQAALQVGRQYTELKRLDPEHDWWPILYLLAETSVGGPQSTFGNDNYISSQMGSQGMANIFMDQVAPPVGSGHGTGAYSTAAFGRRSGPDYLAQDERTTFAQAGGADRFDERSRFAQTGGTDRFGERRAVEPPVGEGSESQGATGDEGFLHRALATHDDADEAVLLRDLIYVMQGISGAYISWNEAMGAFTVRTEVRLSRPTRTMVLALSELGSLCRDIQQYIGETDRQGKLYQQSFGAGLKREMAQYFKLVAVLEAQLTKAAAHLESGESALGLTLRRMHAWTIEPMQKLRLMVTAIRKVQAGKGGGELLSTLSTLTDDGDPFIHSFSRQLLLTASAPFNETLVRWVTDGELADPYEEFFIKVKAGQSDTLWDGKYAVAQDMIPVHINGDMPWRIYQIGRSLNFLRVACDDGKWVAEEGPRTQLTEDLADAGVLGRFVYQSAAMVNQRLMHVLMERFQLMAHIRALRRYLLLEQGDFAQALVETLDSLRKRLSRSYTASALHKDRSGVDLAAALTSAIRASNAQHEPPEVISAMRLVFRTTSDAPESPAPSAGAATVGDDVTITYVLSDPLDSVIPRKTMRRYSEINRFLLKLKRVEYSLGQLWQRQMGAARAVLRDRELRRRRKSSGIAESSAVTAEMRQMYRESEIACCEMVQFFHQVQRYISLNVIEGAWGSFVAATQPGHGDADIDRWSKAHTQYVDTIRDFVCNPQRPLLRPLTSLIDTTVQFVNKANEVYSERMLADSSDKARSLHLLIMRFRDHVRDFIGPLAHNTSSDLQCLVVTVNFNDGYIKSART</sequence>
<evidence type="ECO:0000313" key="2">
    <source>
        <dbReference type="Proteomes" id="UP001150603"/>
    </source>
</evidence>
<gene>
    <name evidence="1" type="primary">SPC98</name>
    <name evidence="1" type="ORF">FBU59_001390</name>
</gene>
<protein>
    <submittedName>
        <fullName evidence="1">Microtubule-nucleating Tub4p (Gamma-tubulin) complex component</fullName>
    </submittedName>
</protein>
<accession>A0ACC1JE77</accession>
<proteinExistence type="predicted"/>
<dbReference type="Proteomes" id="UP001150603">
    <property type="component" value="Unassembled WGS sequence"/>
</dbReference>
<dbReference type="EMBL" id="JANBPW010000600">
    <property type="protein sequence ID" value="KAJ1948888.1"/>
    <property type="molecule type" value="Genomic_DNA"/>
</dbReference>
<reference evidence="1" key="1">
    <citation type="submission" date="2022-07" db="EMBL/GenBank/DDBJ databases">
        <title>Phylogenomic reconstructions and comparative analyses of Kickxellomycotina fungi.</title>
        <authorList>
            <person name="Reynolds N.K."/>
            <person name="Stajich J.E."/>
            <person name="Barry K."/>
            <person name="Grigoriev I.V."/>
            <person name="Crous P."/>
            <person name="Smith M.E."/>
        </authorList>
    </citation>
    <scope>NUCLEOTIDE SEQUENCE</scope>
    <source>
        <strain evidence="1">NRRL 5244</strain>
    </source>
</reference>
<evidence type="ECO:0000313" key="1">
    <source>
        <dbReference type="EMBL" id="KAJ1948888.1"/>
    </source>
</evidence>
<name>A0ACC1JE77_9FUNG</name>
<organism evidence="1 2">
    <name type="scientific">Linderina macrospora</name>
    <dbReference type="NCBI Taxonomy" id="4868"/>
    <lineage>
        <taxon>Eukaryota</taxon>
        <taxon>Fungi</taxon>
        <taxon>Fungi incertae sedis</taxon>
        <taxon>Zoopagomycota</taxon>
        <taxon>Kickxellomycotina</taxon>
        <taxon>Kickxellomycetes</taxon>
        <taxon>Kickxellales</taxon>
        <taxon>Kickxellaceae</taxon>
        <taxon>Linderina</taxon>
    </lineage>
</organism>
<comment type="caution">
    <text evidence="1">The sequence shown here is derived from an EMBL/GenBank/DDBJ whole genome shotgun (WGS) entry which is preliminary data.</text>
</comment>